<protein>
    <submittedName>
        <fullName evidence="1">Uncharacterized protein</fullName>
    </submittedName>
</protein>
<comment type="caution">
    <text evidence="1">The sequence shown here is derived from an EMBL/GenBank/DDBJ whole genome shotgun (WGS) entry which is preliminary data.</text>
</comment>
<dbReference type="Proteomes" id="UP001470230">
    <property type="component" value="Unassembled WGS sequence"/>
</dbReference>
<keyword evidence="2" id="KW-1185">Reference proteome</keyword>
<gene>
    <name evidence="1" type="ORF">M9Y10_035021</name>
</gene>
<proteinExistence type="predicted"/>
<organism evidence="1 2">
    <name type="scientific">Tritrichomonas musculus</name>
    <dbReference type="NCBI Taxonomy" id="1915356"/>
    <lineage>
        <taxon>Eukaryota</taxon>
        <taxon>Metamonada</taxon>
        <taxon>Parabasalia</taxon>
        <taxon>Tritrichomonadida</taxon>
        <taxon>Tritrichomonadidae</taxon>
        <taxon>Tritrichomonas</taxon>
    </lineage>
</organism>
<sequence length="132" mass="15183">MSRIKLATIADVYAKYPTNTLSRFNKIANRFGFTDDEAAEYLNSHVVHDQHIPPPKFMHIYSKIPHAFQMDTFFDDTKSTTGIGKPDYLMLINNNTRKAYAYPMSGKGAKEVLRSLNEFIKDEPECKSIFVR</sequence>
<dbReference type="EMBL" id="JAPFFF010000005">
    <property type="protein sequence ID" value="KAK8890249.1"/>
    <property type="molecule type" value="Genomic_DNA"/>
</dbReference>
<evidence type="ECO:0000313" key="2">
    <source>
        <dbReference type="Proteomes" id="UP001470230"/>
    </source>
</evidence>
<name>A0ABR2KGI6_9EUKA</name>
<reference evidence="1 2" key="1">
    <citation type="submission" date="2024-04" db="EMBL/GenBank/DDBJ databases">
        <title>Tritrichomonas musculus Genome.</title>
        <authorList>
            <person name="Alves-Ferreira E."/>
            <person name="Grigg M."/>
            <person name="Lorenzi H."/>
            <person name="Galac M."/>
        </authorList>
    </citation>
    <scope>NUCLEOTIDE SEQUENCE [LARGE SCALE GENOMIC DNA]</scope>
    <source>
        <strain evidence="1 2">EAF2021</strain>
    </source>
</reference>
<accession>A0ABR2KGI6</accession>
<evidence type="ECO:0000313" key="1">
    <source>
        <dbReference type="EMBL" id="KAK8890249.1"/>
    </source>
</evidence>